<evidence type="ECO:0000313" key="1">
    <source>
        <dbReference type="EMBL" id="NML26351.1"/>
    </source>
</evidence>
<accession>A0A848G9X0</accession>
<evidence type="ECO:0000313" key="2">
    <source>
        <dbReference type="Proteomes" id="UP000580043"/>
    </source>
</evidence>
<keyword evidence="2" id="KW-1185">Reference proteome</keyword>
<proteinExistence type="predicted"/>
<protein>
    <submittedName>
        <fullName evidence="1">Uncharacterized protein</fullName>
    </submittedName>
</protein>
<organism evidence="1 2">
    <name type="scientific">Zoogloea dura</name>
    <dbReference type="NCBI Taxonomy" id="2728840"/>
    <lineage>
        <taxon>Bacteria</taxon>
        <taxon>Pseudomonadati</taxon>
        <taxon>Pseudomonadota</taxon>
        <taxon>Betaproteobacteria</taxon>
        <taxon>Rhodocyclales</taxon>
        <taxon>Zoogloeaceae</taxon>
        <taxon>Zoogloea</taxon>
    </lineage>
</organism>
<gene>
    <name evidence="1" type="ORF">HHL15_11410</name>
</gene>
<dbReference type="AlphaFoldDB" id="A0A848G9X0"/>
<sequence length="149" mass="17730">MTKHLDELKYWRKVWRRARTLRVDVSGEAWCNHWHQHLDWDGRGSRSRLEHRKHIRPLMRAFSRVRQELAHQDKPHQVYVCIHPIDPGSDAIYVHTPNPHSEFPAHFDDLKFISVLPPLLMGLISLAHYQVGIGEYKGQKWYTVLPRQC</sequence>
<dbReference type="Proteomes" id="UP000580043">
    <property type="component" value="Unassembled WGS sequence"/>
</dbReference>
<comment type="caution">
    <text evidence="1">The sequence shown here is derived from an EMBL/GenBank/DDBJ whole genome shotgun (WGS) entry which is preliminary data.</text>
</comment>
<name>A0A848G9X0_9RHOO</name>
<reference evidence="1 2" key="1">
    <citation type="submission" date="2020-04" db="EMBL/GenBank/DDBJ databases">
        <title>Zoogloea sp. G-4-1-14 isolated from soil.</title>
        <authorList>
            <person name="Dahal R.H."/>
        </authorList>
    </citation>
    <scope>NUCLEOTIDE SEQUENCE [LARGE SCALE GENOMIC DNA]</scope>
    <source>
        <strain evidence="1 2">G-4-1-14</strain>
    </source>
</reference>
<dbReference type="EMBL" id="JABBGA010000007">
    <property type="protein sequence ID" value="NML26351.1"/>
    <property type="molecule type" value="Genomic_DNA"/>
</dbReference>
<dbReference type="RefSeq" id="WP_169145886.1">
    <property type="nucleotide sequence ID" value="NZ_JABBGA010000007.1"/>
</dbReference>